<keyword evidence="2" id="KW-1185">Reference proteome</keyword>
<reference evidence="2" key="1">
    <citation type="journal article" date="2006" name="J. Bacteriol.">
        <title>The genome of the obligately intracellular bacterium Ehrlichia canis reveals themes of complex membrane structure and immune evasion strategies.</title>
        <authorList>
            <person name="Mavromatis K."/>
            <person name="Doyle C.K."/>
            <person name="Lykidis A."/>
            <person name="Ivanova N."/>
            <person name="Francino M.P."/>
            <person name="Chain P."/>
            <person name="Shin M."/>
            <person name="Malfatti S."/>
            <person name="Larimer F."/>
            <person name="Copeland A."/>
            <person name="Detter J.C."/>
            <person name="Land M."/>
            <person name="Richardson P.M."/>
            <person name="Yu X.J."/>
            <person name="Walker D.H."/>
            <person name="McBride J.W."/>
            <person name="Kyrpides N.C."/>
        </authorList>
    </citation>
    <scope>NUCLEOTIDE SEQUENCE [LARGE SCALE GENOMIC DNA]</scope>
    <source>
        <strain evidence="2">Jake</strain>
    </source>
</reference>
<organism evidence="1 2">
    <name type="scientific">Ehrlichia canis (strain Jake)</name>
    <dbReference type="NCBI Taxonomy" id="269484"/>
    <lineage>
        <taxon>Bacteria</taxon>
        <taxon>Pseudomonadati</taxon>
        <taxon>Pseudomonadota</taxon>
        <taxon>Alphaproteobacteria</taxon>
        <taxon>Rickettsiales</taxon>
        <taxon>Anaplasmataceae</taxon>
        <taxon>Ehrlichia</taxon>
    </lineage>
</organism>
<dbReference type="EMBL" id="CP000107">
    <property type="protein sequence ID" value="AAZ68538.1"/>
    <property type="molecule type" value="Genomic_DNA"/>
</dbReference>
<protein>
    <submittedName>
        <fullName evidence="1">Mg chelatase-related protein</fullName>
    </submittedName>
</protein>
<gene>
    <name evidence="1" type="ordered locus">Ecaj_0502</name>
</gene>
<evidence type="ECO:0000313" key="2">
    <source>
        <dbReference type="Proteomes" id="UP000000435"/>
    </source>
</evidence>
<accession>A0ACA6AW84</accession>
<sequence length="506" mass="55850">MIAQVKSVAFYGINTINVEVQIHIAKGIPAFNIVGLPDKAIAESRERIRAALNSINLSLPSQRITINLSPADLFKEGSHYDLPIAVGLLMTIGIIPKINDLPYIILGELALDASITSVSGVLPAAISAQNQKIGIICPYNNGEEASLIKNISILSPRHLTSLINYFNKNETIPTPSNKLLIENPEYLDMKDVKGQSIAKRALEIAAAGGHNVLMVGPPGTGKSMIAKRLPGILPDLTYKQIIEINTIKSITKKCNNSISTTRPFRDPHSSLSIAAMVGGGKNVKPGEITLAHQGILFLDELPEFSRSVLDALRQPLENKEILISRANINIKYPANFQLIAAMNPCRCGYFGDSSKACSKAPKCAIEYQNKISGPLNDRIDIHIEVPYVNMLLYDNYKTSENSKTIKERVIIAQKLQKIRYGNLFSNATISENMVTKFLIPDKSGMQLLRNVLQEKSTSAREYIKILKVARTIADLALSESISYNHIAESLSYTKQKYIKEYKFFNK</sequence>
<proteinExistence type="predicted"/>
<name>A0ACA6AW84_EHRCJ</name>
<dbReference type="Proteomes" id="UP000000435">
    <property type="component" value="Chromosome"/>
</dbReference>
<evidence type="ECO:0000313" key="1">
    <source>
        <dbReference type="EMBL" id="AAZ68538.1"/>
    </source>
</evidence>